<dbReference type="EMBL" id="BGZK01000171">
    <property type="protein sequence ID" value="GBP25711.1"/>
    <property type="molecule type" value="Genomic_DNA"/>
</dbReference>
<keyword evidence="2" id="KW-1185">Reference proteome</keyword>
<accession>A0A4C1UGZ6</accession>
<dbReference type="Proteomes" id="UP000299102">
    <property type="component" value="Unassembled WGS sequence"/>
</dbReference>
<dbReference type="AlphaFoldDB" id="A0A4C1UGZ6"/>
<comment type="caution">
    <text evidence="1">The sequence shown here is derived from an EMBL/GenBank/DDBJ whole genome shotgun (WGS) entry which is preliminary data.</text>
</comment>
<proteinExistence type="predicted"/>
<evidence type="ECO:0000313" key="1">
    <source>
        <dbReference type="EMBL" id="GBP25711.1"/>
    </source>
</evidence>
<organism evidence="1 2">
    <name type="scientific">Eumeta variegata</name>
    <name type="common">Bagworm moth</name>
    <name type="synonym">Eumeta japonica</name>
    <dbReference type="NCBI Taxonomy" id="151549"/>
    <lineage>
        <taxon>Eukaryota</taxon>
        <taxon>Metazoa</taxon>
        <taxon>Ecdysozoa</taxon>
        <taxon>Arthropoda</taxon>
        <taxon>Hexapoda</taxon>
        <taxon>Insecta</taxon>
        <taxon>Pterygota</taxon>
        <taxon>Neoptera</taxon>
        <taxon>Endopterygota</taxon>
        <taxon>Lepidoptera</taxon>
        <taxon>Glossata</taxon>
        <taxon>Ditrysia</taxon>
        <taxon>Tineoidea</taxon>
        <taxon>Psychidae</taxon>
        <taxon>Oiketicinae</taxon>
        <taxon>Eumeta</taxon>
    </lineage>
</organism>
<reference evidence="1 2" key="1">
    <citation type="journal article" date="2019" name="Commun. Biol.">
        <title>The bagworm genome reveals a unique fibroin gene that provides high tensile strength.</title>
        <authorList>
            <person name="Kono N."/>
            <person name="Nakamura H."/>
            <person name="Ohtoshi R."/>
            <person name="Tomita M."/>
            <person name="Numata K."/>
            <person name="Arakawa K."/>
        </authorList>
    </citation>
    <scope>NUCLEOTIDE SEQUENCE [LARGE SCALE GENOMIC DNA]</scope>
</reference>
<evidence type="ECO:0000313" key="2">
    <source>
        <dbReference type="Proteomes" id="UP000299102"/>
    </source>
</evidence>
<gene>
    <name evidence="1" type="ORF">EVAR_12190_1</name>
</gene>
<sequence>MKGLWITGTLIYQKKSNCGSCYSTSAFRERCMPLDPSSLLASELWNTDVKWRFSHSKSSDGSLPRYTILNGRQSTGYSRVARVHGRRRSPTIGFASLLLGNAQVLRVSNSPPPHPEAYTGFAPPPNLLLEIRSTLVPNQLRPAAPPGHPTKSHIFGGSRALPQRSAYEACNRLLNMLLGGAQQWWLRASVDD</sequence>
<name>A0A4C1UGZ6_EUMVA</name>
<protein>
    <submittedName>
        <fullName evidence="1">Uncharacterized protein</fullName>
    </submittedName>
</protein>